<dbReference type="Proteomes" id="UP000789572">
    <property type="component" value="Unassembled WGS sequence"/>
</dbReference>
<name>A0A9N9AU37_9GLOM</name>
<proteinExistence type="predicted"/>
<gene>
    <name evidence="1" type="ORF">POCULU_LOCUS4729</name>
</gene>
<protein>
    <submittedName>
        <fullName evidence="1">919_t:CDS:1</fullName>
    </submittedName>
</protein>
<evidence type="ECO:0000313" key="2">
    <source>
        <dbReference type="Proteomes" id="UP000789572"/>
    </source>
</evidence>
<organism evidence="1 2">
    <name type="scientific">Paraglomus occultum</name>
    <dbReference type="NCBI Taxonomy" id="144539"/>
    <lineage>
        <taxon>Eukaryota</taxon>
        <taxon>Fungi</taxon>
        <taxon>Fungi incertae sedis</taxon>
        <taxon>Mucoromycota</taxon>
        <taxon>Glomeromycotina</taxon>
        <taxon>Glomeromycetes</taxon>
        <taxon>Paraglomerales</taxon>
        <taxon>Paraglomeraceae</taxon>
        <taxon>Paraglomus</taxon>
    </lineage>
</organism>
<comment type="caution">
    <text evidence="1">The sequence shown here is derived from an EMBL/GenBank/DDBJ whole genome shotgun (WGS) entry which is preliminary data.</text>
</comment>
<reference evidence="1" key="1">
    <citation type="submission" date="2021-06" db="EMBL/GenBank/DDBJ databases">
        <authorList>
            <person name="Kallberg Y."/>
            <person name="Tangrot J."/>
            <person name="Rosling A."/>
        </authorList>
    </citation>
    <scope>NUCLEOTIDE SEQUENCE</scope>
    <source>
        <strain evidence="1">IA702</strain>
    </source>
</reference>
<dbReference type="AlphaFoldDB" id="A0A9N9AU37"/>
<evidence type="ECO:0000313" key="1">
    <source>
        <dbReference type="EMBL" id="CAG8545052.1"/>
    </source>
</evidence>
<keyword evidence="2" id="KW-1185">Reference proteome</keyword>
<accession>A0A9N9AU37</accession>
<sequence>MNSTFTAEESMSISCASPLAGLESKDYQKVMGYFITSEKICKKADVN</sequence>
<dbReference type="EMBL" id="CAJVPJ010000636">
    <property type="protein sequence ID" value="CAG8545052.1"/>
    <property type="molecule type" value="Genomic_DNA"/>
</dbReference>